<protein>
    <submittedName>
        <fullName evidence="1">Uncharacterized protein</fullName>
    </submittedName>
</protein>
<accession>A0A7J7PB81</accession>
<dbReference type="AlphaFoldDB" id="A0A7J7PB81"/>
<gene>
    <name evidence="1" type="ORF">GIB67_034475</name>
</gene>
<reference evidence="1 2" key="1">
    <citation type="journal article" date="2020" name="IScience">
        <title>Genome Sequencing of the Endangered Kingdonia uniflora (Circaeasteraceae, Ranunculales) Reveals Potential Mechanisms of Evolutionary Specialization.</title>
        <authorList>
            <person name="Sun Y."/>
            <person name="Deng T."/>
            <person name="Zhang A."/>
            <person name="Moore M.J."/>
            <person name="Landis J.B."/>
            <person name="Lin N."/>
            <person name="Zhang H."/>
            <person name="Zhang X."/>
            <person name="Huang J."/>
            <person name="Zhang X."/>
            <person name="Sun H."/>
            <person name="Wang H."/>
        </authorList>
    </citation>
    <scope>NUCLEOTIDE SEQUENCE [LARGE SCALE GENOMIC DNA]</scope>
    <source>
        <strain evidence="1">TB1705</strain>
        <tissue evidence="1">Leaf</tissue>
    </source>
</reference>
<dbReference type="Proteomes" id="UP000541444">
    <property type="component" value="Unassembled WGS sequence"/>
</dbReference>
<organism evidence="1 2">
    <name type="scientific">Kingdonia uniflora</name>
    <dbReference type="NCBI Taxonomy" id="39325"/>
    <lineage>
        <taxon>Eukaryota</taxon>
        <taxon>Viridiplantae</taxon>
        <taxon>Streptophyta</taxon>
        <taxon>Embryophyta</taxon>
        <taxon>Tracheophyta</taxon>
        <taxon>Spermatophyta</taxon>
        <taxon>Magnoliopsida</taxon>
        <taxon>Ranunculales</taxon>
        <taxon>Circaeasteraceae</taxon>
        <taxon>Kingdonia</taxon>
    </lineage>
</organism>
<evidence type="ECO:0000313" key="1">
    <source>
        <dbReference type="EMBL" id="KAF6176613.1"/>
    </source>
</evidence>
<proteinExistence type="predicted"/>
<name>A0A7J7PB81_9MAGN</name>
<keyword evidence="2" id="KW-1185">Reference proteome</keyword>
<sequence>MHVFDNLSDSNLEFLNSIAYANTRVTPSKLDTLMHNKINELPADQAMKFFNACICAADGVRKHLETDFRKPRLVPTIAFIQRHFYHGGRVNLTVMSLIGHCIMASGIGSSHPLIAEYSRKIKRPSIWECDIDFATIYVEQKTILKEKTSHHALAEAREAGKRIVADIVKRGRLRVLLLINIIIILIRKLDVNMVTQAHNIINVSFSILNFNIF</sequence>
<dbReference type="EMBL" id="JACGCM010000067">
    <property type="protein sequence ID" value="KAF6176613.1"/>
    <property type="molecule type" value="Genomic_DNA"/>
</dbReference>
<evidence type="ECO:0000313" key="2">
    <source>
        <dbReference type="Proteomes" id="UP000541444"/>
    </source>
</evidence>
<comment type="caution">
    <text evidence="1">The sequence shown here is derived from an EMBL/GenBank/DDBJ whole genome shotgun (WGS) entry which is preliminary data.</text>
</comment>